<dbReference type="Proteomes" id="UP001208570">
    <property type="component" value="Unassembled WGS sequence"/>
</dbReference>
<evidence type="ECO:0000313" key="2">
    <source>
        <dbReference type="Proteomes" id="UP001208570"/>
    </source>
</evidence>
<keyword evidence="2" id="KW-1185">Reference proteome</keyword>
<sequence>MIHIKMEFTSEIAVLQSALQLVNQRSNLRAFTKQSSTPSTKTASDVVEEACSGIYFKSTSEDYNTKKLQMTVVLLYKVLLADCVSDGGNESRKNGEDSLETWNVILHGLPQLSWHFVFDVIDNSGLWQQVFKLLPNLPNIFAVRMLQELLDYLMIPCRSMDIKLLSVVLTYVSLHWQSPIYDQSTNQKDCVQLKRRTVSKKYVYSGKLSEDLLLTRLPSVRDVTREELCNLVSTMLSSSQEVTKLEVADRTSLALAKLSLCHMVVSLCSGHAWILSPIHDNYDGNEKAQYPNPLAVIQNILLTGDESEEEVLRVLISEFRRSDLPLQMKKVIIHASEVSPKPNQLMLDGLFRPDEMLFDELQHFDVDLLLSNRQTKIYQCLWKDICKQLILNEHSLLKGIVGDSLLDSQSAMIARILDGFKPHVRRIQEDREKDKLVWQQSEQKLTKTLVILRYQLPGAQEYLIWLLDIRDISIVTHPRWLEAVLFGSSLLADPVVMMCAVRQLSWFNDTSMTQHYSSLKNLILKSLSSCDSETQNRMLQQLTVLYSSNELEKIFHLGESVKNDLRSTLNRLTTETLIDSFARLATICIQSPSQLVQAVVHCAVQNRGQVDTLVQVFRHLPAILQFNADDNKVLITTLIDITDHEDDMTEQGLRNVTSFCKQLLEPYTRVDDGGFQDPVLTPVQLLHHLVLPVVMPSTNADYKDHRKAFCYQMFRAAVQVFPQLLPRWSDLVSETRPVILLYVILGILDRFTTSGHVGDLDIGDDHWAYVDSLSRGEWLECAVALIETLQKHSYLTSGKYYLSSTNDKLGYRYFTEIPHRMLELVTLPFRPSQLSYDGFLALFHFIIISDMTLNLAQGCLRKDLIYQMEPVLPKIILSMAVVLMRCTGTELCRLIKFLYHWFDDGDDMKGMISDDKDTSACINRNLLNKASRQRCGNFVPTMADTNTPDCVCCCLIIKLVLKLIISGSHKDSSIYSWTNLAVTLTFAIKTVILDTASEPTALNDLCRCFIIVCNMLSDWPDPDSAQHLLTLGLDVIGQFDVNLQQYNKSSGSETVNQIHETIAVLKYECSDLVTAELREPLLKVLQSINL</sequence>
<accession>A0AAD9MT88</accession>
<reference evidence="1" key="1">
    <citation type="journal article" date="2023" name="Mol. Biol. Evol.">
        <title>Third-Generation Sequencing Reveals the Adaptive Role of the Epigenome in Three Deep-Sea Polychaetes.</title>
        <authorList>
            <person name="Perez M."/>
            <person name="Aroh O."/>
            <person name="Sun Y."/>
            <person name="Lan Y."/>
            <person name="Juniper S.K."/>
            <person name="Young C.R."/>
            <person name="Angers B."/>
            <person name="Qian P.Y."/>
        </authorList>
    </citation>
    <scope>NUCLEOTIDE SEQUENCE</scope>
    <source>
        <strain evidence="1">P08H-3</strain>
    </source>
</reference>
<proteinExistence type="predicted"/>
<protein>
    <submittedName>
        <fullName evidence="1">Uncharacterized protein</fullName>
    </submittedName>
</protein>
<gene>
    <name evidence="1" type="ORF">LSH36_889g00038</name>
</gene>
<dbReference type="EMBL" id="JAODUP010000889">
    <property type="protein sequence ID" value="KAK2142991.1"/>
    <property type="molecule type" value="Genomic_DNA"/>
</dbReference>
<dbReference type="AlphaFoldDB" id="A0AAD9MT88"/>
<organism evidence="1 2">
    <name type="scientific">Paralvinella palmiformis</name>
    <dbReference type="NCBI Taxonomy" id="53620"/>
    <lineage>
        <taxon>Eukaryota</taxon>
        <taxon>Metazoa</taxon>
        <taxon>Spiralia</taxon>
        <taxon>Lophotrochozoa</taxon>
        <taxon>Annelida</taxon>
        <taxon>Polychaeta</taxon>
        <taxon>Sedentaria</taxon>
        <taxon>Canalipalpata</taxon>
        <taxon>Terebellida</taxon>
        <taxon>Terebelliformia</taxon>
        <taxon>Alvinellidae</taxon>
        <taxon>Paralvinella</taxon>
    </lineage>
</organism>
<evidence type="ECO:0000313" key="1">
    <source>
        <dbReference type="EMBL" id="KAK2142991.1"/>
    </source>
</evidence>
<name>A0AAD9MT88_9ANNE</name>
<comment type="caution">
    <text evidence="1">The sequence shown here is derived from an EMBL/GenBank/DDBJ whole genome shotgun (WGS) entry which is preliminary data.</text>
</comment>